<proteinExistence type="predicted"/>
<evidence type="ECO:0000313" key="1">
    <source>
        <dbReference type="EMBL" id="KHJ83014.1"/>
    </source>
</evidence>
<reference evidence="1 2" key="1">
    <citation type="submission" date="2014-03" db="EMBL/GenBank/DDBJ databases">
        <title>Draft genome of the hookworm Oesophagostomum dentatum.</title>
        <authorList>
            <person name="Mitreva M."/>
        </authorList>
    </citation>
    <scope>NUCLEOTIDE SEQUENCE [LARGE SCALE GENOMIC DNA]</scope>
    <source>
        <strain evidence="1 2">OD-Hann</strain>
    </source>
</reference>
<dbReference type="EMBL" id="KN575758">
    <property type="protein sequence ID" value="KHJ83014.1"/>
    <property type="molecule type" value="Genomic_DNA"/>
</dbReference>
<organism evidence="1 2">
    <name type="scientific">Oesophagostomum dentatum</name>
    <name type="common">Nodular worm</name>
    <dbReference type="NCBI Taxonomy" id="61180"/>
    <lineage>
        <taxon>Eukaryota</taxon>
        <taxon>Metazoa</taxon>
        <taxon>Ecdysozoa</taxon>
        <taxon>Nematoda</taxon>
        <taxon>Chromadorea</taxon>
        <taxon>Rhabditida</taxon>
        <taxon>Rhabditina</taxon>
        <taxon>Rhabditomorpha</taxon>
        <taxon>Strongyloidea</taxon>
        <taxon>Strongylidae</taxon>
        <taxon>Oesophagostomum</taxon>
    </lineage>
</organism>
<feature type="non-terminal residue" evidence="1">
    <location>
        <position position="1"/>
    </location>
</feature>
<dbReference type="OrthoDB" id="2192946at2759"/>
<dbReference type="InterPro" id="IPR042241">
    <property type="entry name" value="GCP_C_sf"/>
</dbReference>
<dbReference type="Gene3D" id="1.20.120.1900">
    <property type="entry name" value="Gamma-tubulin complex, C-terminal domain"/>
    <property type="match status" value="1"/>
</dbReference>
<sequence length="264" mass="29883">LDPLSVDWAKLDVNGVKRKVQEIEKLKSALVLKQLRTAIPFDSAIRDTMTLLLKGRDIDVLFKQEESILYKPVEEVSKQQIRRLSDIFIKGLATRFPFVSNFELSTSSSNVFEDLRKSRLIKEAPTDSLPAREQPILLDLLTLTYTPPVNMEKLIPNYVVTMYIHLFRVLLQLHVAINCLSDALIGLMRDANSYGRAVIITSLHRNVLDVTVNIADAVTHAMVVFETEMAKAGSIDEVLQLQKDVVHQIFRVRGVFVLSIVVML</sequence>
<dbReference type="AlphaFoldDB" id="A0A0B1SDL2"/>
<name>A0A0B1SDL2_OESDE</name>
<dbReference type="Proteomes" id="UP000053660">
    <property type="component" value="Unassembled WGS sequence"/>
</dbReference>
<accession>A0A0B1SDL2</accession>
<keyword evidence="2" id="KW-1185">Reference proteome</keyword>
<evidence type="ECO:0000313" key="2">
    <source>
        <dbReference type="Proteomes" id="UP000053660"/>
    </source>
</evidence>
<gene>
    <name evidence="1" type="ORF">OESDEN_17291</name>
</gene>
<protein>
    <submittedName>
        <fullName evidence="1">Uncharacterized protein</fullName>
    </submittedName>
</protein>